<reference evidence="1 2" key="1">
    <citation type="submission" date="2020-08" db="EMBL/GenBank/DDBJ databases">
        <title>Genomic Encyclopedia of Type Strains, Phase IV (KMG-IV): sequencing the most valuable type-strain genomes for metagenomic binning, comparative biology and taxonomic classification.</title>
        <authorList>
            <person name="Goeker M."/>
        </authorList>
    </citation>
    <scope>NUCLEOTIDE SEQUENCE [LARGE SCALE GENOMIC DNA]</scope>
    <source>
        <strain evidence="1 2">DSM 7051</strain>
    </source>
</reference>
<dbReference type="Proteomes" id="UP000536262">
    <property type="component" value="Unassembled WGS sequence"/>
</dbReference>
<proteinExistence type="predicted"/>
<evidence type="ECO:0000313" key="2">
    <source>
        <dbReference type="Proteomes" id="UP000536262"/>
    </source>
</evidence>
<accession>A0A7X0KJY8</accession>
<protein>
    <recommendedName>
        <fullName evidence="3">DUF1367 family protein</fullName>
    </recommendedName>
</protein>
<organism evidence="1 2">
    <name type="scientific">Aminobacter aganoensis</name>
    <dbReference type="NCBI Taxonomy" id="83264"/>
    <lineage>
        <taxon>Bacteria</taxon>
        <taxon>Pseudomonadati</taxon>
        <taxon>Pseudomonadota</taxon>
        <taxon>Alphaproteobacteria</taxon>
        <taxon>Hyphomicrobiales</taxon>
        <taxon>Phyllobacteriaceae</taxon>
        <taxon>Aminobacter</taxon>
    </lineage>
</organism>
<dbReference type="EMBL" id="JACHOU010000002">
    <property type="protein sequence ID" value="MBB6353532.1"/>
    <property type="molecule type" value="Genomic_DNA"/>
</dbReference>
<dbReference type="AlphaFoldDB" id="A0A7X0KJY8"/>
<comment type="caution">
    <text evidence="1">The sequence shown here is derived from an EMBL/GenBank/DDBJ whole genome shotgun (WGS) entry which is preliminary data.</text>
</comment>
<sequence length="140" mass="16135">MAKKPERPVFAFIRRGNHLVPEMDMDIHALDGISQNQRVRIEIKEFRNVDRHRAYWAMLQEVVDATECALSPERLHEVLKLETGVVDLIGLPNGMRVAIPGSTSFDKMSEGEFETFFKAAERWLSETYGYVNERKRRAAA</sequence>
<evidence type="ECO:0008006" key="3">
    <source>
        <dbReference type="Google" id="ProtNLM"/>
    </source>
</evidence>
<name>A0A7X0KJY8_9HYPH</name>
<dbReference type="InterPro" id="IPR036619">
    <property type="entry name" value="NinB_sf"/>
</dbReference>
<dbReference type="RefSeq" id="WP_184698633.1">
    <property type="nucleotide sequence ID" value="NZ_BAABEG010000001.1"/>
</dbReference>
<keyword evidence="2" id="KW-1185">Reference proteome</keyword>
<gene>
    <name evidence="1" type="ORF">GGR00_001300</name>
</gene>
<dbReference type="Gene3D" id="1.10.3790.10">
    <property type="entry name" value="NinB"/>
    <property type="match status" value="1"/>
</dbReference>
<evidence type="ECO:0000313" key="1">
    <source>
        <dbReference type="EMBL" id="MBB6353532.1"/>
    </source>
</evidence>